<accession>A0AAN7C477</accession>
<dbReference type="InterPro" id="IPR011009">
    <property type="entry name" value="Kinase-like_dom_sf"/>
</dbReference>
<feature type="compositionally biased region" description="Basic residues" evidence="1">
    <location>
        <begin position="452"/>
        <end position="467"/>
    </location>
</feature>
<evidence type="ECO:0000313" key="2">
    <source>
        <dbReference type="EMBL" id="KAK4234188.1"/>
    </source>
</evidence>
<protein>
    <recommendedName>
        <fullName evidence="4">Protein kinase domain-containing protein</fullName>
    </recommendedName>
</protein>
<dbReference type="Proteomes" id="UP001303760">
    <property type="component" value="Unassembled WGS sequence"/>
</dbReference>
<feature type="compositionally biased region" description="Low complexity" evidence="1">
    <location>
        <begin position="412"/>
        <end position="425"/>
    </location>
</feature>
<dbReference type="EMBL" id="MU860405">
    <property type="protein sequence ID" value="KAK4234188.1"/>
    <property type="molecule type" value="Genomic_DNA"/>
</dbReference>
<proteinExistence type="predicted"/>
<comment type="caution">
    <text evidence="2">The sequence shown here is derived from an EMBL/GenBank/DDBJ whole genome shotgun (WGS) entry which is preliminary data.</text>
</comment>
<name>A0AAN7C477_9PEZI</name>
<feature type="region of interest" description="Disordered" evidence="1">
    <location>
        <begin position="367"/>
        <end position="481"/>
    </location>
</feature>
<keyword evidence="3" id="KW-1185">Reference proteome</keyword>
<reference evidence="2" key="1">
    <citation type="journal article" date="2023" name="Mol. Phylogenet. Evol.">
        <title>Genome-scale phylogeny and comparative genomics of the fungal order Sordariales.</title>
        <authorList>
            <person name="Hensen N."/>
            <person name="Bonometti L."/>
            <person name="Westerberg I."/>
            <person name="Brannstrom I.O."/>
            <person name="Guillou S."/>
            <person name="Cros-Aarteil S."/>
            <person name="Calhoun S."/>
            <person name="Haridas S."/>
            <person name="Kuo A."/>
            <person name="Mondo S."/>
            <person name="Pangilinan J."/>
            <person name="Riley R."/>
            <person name="LaButti K."/>
            <person name="Andreopoulos B."/>
            <person name="Lipzen A."/>
            <person name="Chen C."/>
            <person name="Yan M."/>
            <person name="Daum C."/>
            <person name="Ng V."/>
            <person name="Clum A."/>
            <person name="Steindorff A."/>
            <person name="Ohm R.A."/>
            <person name="Martin F."/>
            <person name="Silar P."/>
            <person name="Natvig D.O."/>
            <person name="Lalanne C."/>
            <person name="Gautier V."/>
            <person name="Ament-Velasquez S.L."/>
            <person name="Kruys A."/>
            <person name="Hutchinson M.I."/>
            <person name="Powell A.J."/>
            <person name="Barry K."/>
            <person name="Miller A.N."/>
            <person name="Grigoriev I.V."/>
            <person name="Debuchy R."/>
            <person name="Gladieux P."/>
            <person name="Hiltunen Thoren M."/>
            <person name="Johannesson H."/>
        </authorList>
    </citation>
    <scope>NUCLEOTIDE SEQUENCE</scope>
    <source>
        <strain evidence="2">CBS 532.94</strain>
    </source>
</reference>
<reference evidence="2" key="2">
    <citation type="submission" date="2023-05" db="EMBL/GenBank/DDBJ databases">
        <authorList>
            <consortium name="Lawrence Berkeley National Laboratory"/>
            <person name="Steindorff A."/>
            <person name="Hensen N."/>
            <person name="Bonometti L."/>
            <person name="Westerberg I."/>
            <person name="Brannstrom I.O."/>
            <person name="Guillou S."/>
            <person name="Cros-Aarteil S."/>
            <person name="Calhoun S."/>
            <person name="Haridas S."/>
            <person name="Kuo A."/>
            <person name="Mondo S."/>
            <person name="Pangilinan J."/>
            <person name="Riley R."/>
            <person name="Labutti K."/>
            <person name="Andreopoulos B."/>
            <person name="Lipzen A."/>
            <person name="Chen C."/>
            <person name="Yanf M."/>
            <person name="Daum C."/>
            <person name="Ng V."/>
            <person name="Clum A."/>
            <person name="Ohm R."/>
            <person name="Martin F."/>
            <person name="Silar P."/>
            <person name="Natvig D."/>
            <person name="Lalanne C."/>
            <person name="Gautier V."/>
            <person name="Ament-Velasquez S.L."/>
            <person name="Kruys A."/>
            <person name="Hutchinson M.I."/>
            <person name="Powell A.J."/>
            <person name="Barry K."/>
            <person name="Miller A.N."/>
            <person name="Grigoriev I.V."/>
            <person name="Debuchy R."/>
            <person name="Gladieux P."/>
            <person name="Thoren M.H."/>
            <person name="Johannesson H."/>
        </authorList>
    </citation>
    <scope>NUCLEOTIDE SEQUENCE</scope>
    <source>
        <strain evidence="2">CBS 532.94</strain>
    </source>
</reference>
<gene>
    <name evidence="2" type="ORF">C8A03DRAFT_18863</name>
</gene>
<evidence type="ECO:0000313" key="3">
    <source>
        <dbReference type="Proteomes" id="UP001303760"/>
    </source>
</evidence>
<feature type="compositionally biased region" description="Polar residues" evidence="1">
    <location>
        <begin position="426"/>
        <end position="437"/>
    </location>
</feature>
<organism evidence="2 3">
    <name type="scientific">Achaetomium macrosporum</name>
    <dbReference type="NCBI Taxonomy" id="79813"/>
    <lineage>
        <taxon>Eukaryota</taxon>
        <taxon>Fungi</taxon>
        <taxon>Dikarya</taxon>
        <taxon>Ascomycota</taxon>
        <taxon>Pezizomycotina</taxon>
        <taxon>Sordariomycetes</taxon>
        <taxon>Sordariomycetidae</taxon>
        <taxon>Sordariales</taxon>
        <taxon>Chaetomiaceae</taxon>
        <taxon>Achaetomium</taxon>
    </lineage>
</organism>
<sequence>MFKTGTRRFLFIRKFGSGLESVAQLVEDVDTGENIIRKATSERLRPNRVSTESLAEFRPKKPREVRILEVIRKTFRAPDPELPYYLVECYGHEYIKSTDTDDLGRPKYHSISYWKLCNGSSVRSRWLTGDFVPPVVAVARMVRQVFSTLHYLYTAGEHPIYHDDVHFGNIWIHWRENEVLPDFYLGDFGNAGFADSKYEDLYLENKALIGRPVDDLHKFVRNLDLLLDIMGSRRGYGDPGLKALRRLAQDIDRLIFQLKDAPATHPPPDLGPFIDWAQDIEDIFSQGGNADETLSDTYIKWITDERDMALNVERERALVVHATKEEALRPRCLKALAEGFDSVPVAIHGPWHLVRVDWVVAEEGGVTHHRPNGHRFVEDLSTTGRGPDQVEPGFLETDSSAGSIDDASFNFTSTVDSASPPDSSSNAQEAASPSFSWTEGDDASLQAEPSRRLSKKKKKSSNKKKGSSKGNPHSAQTVVVDPAREDLLDRLEEKLRLWHALLHGPKCGCPEEVFSADIEAALRSEKVRSATKGLKQVRLKPVHPYERARHRRGVLTYRRS</sequence>
<dbReference type="SUPFAM" id="SSF56112">
    <property type="entry name" value="Protein kinase-like (PK-like)"/>
    <property type="match status" value="1"/>
</dbReference>
<dbReference type="Gene3D" id="1.10.510.10">
    <property type="entry name" value="Transferase(Phosphotransferase) domain 1"/>
    <property type="match status" value="1"/>
</dbReference>
<evidence type="ECO:0000256" key="1">
    <source>
        <dbReference type="SAM" id="MobiDB-lite"/>
    </source>
</evidence>
<dbReference type="AlphaFoldDB" id="A0AAN7C477"/>
<evidence type="ECO:0008006" key="4">
    <source>
        <dbReference type="Google" id="ProtNLM"/>
    </source>
</evidence>